<comment type="caution">
    <text evidence="1">The sequence shown here is derived from an EMBL/GenBank/DDBJ whole genome shotgun (WGS) entry which is preliminary data.</text>
</comment>
<reference evidence="1" key="1">
    <citation type="submission" date="2020-08" db="EMBL/GenBank/DDBJ databases">
        <title>Multicomponent nature underlies the extraordinary mechanical properties of spider dragline silk.</title>
        <authorList>
            <person name="Kono N."/>
            <person name="Nakamura H."/>
            <person name="Mori M."/>
            <person name="Yoshida Y."/>
            <person name="Ohtoshi R."/>
            <person name="Malay A.D."/>
            <person name="Moran D.A.P."/>
            <person name="Tomita M."/>
            <person name="Numata K."/>
            <person name="Arakawa K."/>
        </authorList>
    </citation>
    <scope>NUCLEOTIDE SEQUENCE</scope>
</reference>
<dbReference type="EMBL" id="BMAV01001410">
    <property type="protein sequence ID" value="GFY39524.1"/>
    <property type="molecule type" value="Genomic_DNA"/>
</dbReference>
<protein>
    <submittedName>
        <fullName evidence="1">Uncharacterized protein</fullName>
    </submittedName>
</protein>
<evidence type="ECO:0000313" key="1">
    <source>
        <dbReference type="EMBL" id="GFY39524.1"/>
    </source>
</evidence>
<evidence type="ECO:0000313" key="2">
    <source>
        <dbReference type="Proteomes" id="UP000886998"/>
    </source>
</evidence>
<organism evidence="1 2">
    <name type="scientific">Trichonephila inaurata madagascariensis</name>
    <dbReference type="NCBI Taxonomy" id="2747483"/>
    <lineage>
        <taxon>Eukaryota</taxon>
        <taxon>Metazoa</taxon>
        <taxon>Ecdysozoa</taxon>
        <taxon>Arthropoda</taxon>
        <taxon>Chelicerata</taxon>
        <taxon>Arachnida</taxon>
        <taxon>Araneae</taxon>
        <taxon>Araneomorphae</taxon>
        <taxon>Entelegynae</taxon>
        <taxon>Araneoidea</taxon>
        <taxon>Nephilidae</taxon>
        <taxon>Trichonephila</taxon>
        <taxon>Trichonephila inaurata</taxon>
    </lineage>
</organism>
<accession>A0A8X6WSD0</accession>
<dbReference type="OrthoDB" id="6467802at2759"/>
<proteinExistence type="predicted"/>
<name>A0A8X6WSD0_9ARAC</name>
<sequence>MLSRPHTCLSSSELVRGETEDNISPALGVAEAAHLKHVQWGERLSRSILPKGHGGILSNRVVVSGRNCLRMRKPA</sequence>
<dbReference type="AlphaFoldDB" id="A0A8X6WSD0"/>
<gene>
    <name evidence="1" type="ORF">TNIN_76931</name>
</gene>
<keyword evidence="2" id="KW-1185">Reference proteome</keyword>
<dbReference type="Proteomes" id="UP000886998">
    <property type="component" value="Unassembled WGS sequence"/>
</dbReference>